<evidence type="ECO:0000313" key="3">
    <source>
        <dbReference type="Proteomes" id="UP001449178"/>
    </source>
</evidence>
<keyword evidence="3" id="KW-1185">Reference proteome</keyword>
<accession>A0ABZ3BZE0</accession>
<dbReference type="Pfam" id="PF23019">
    <property type="entry name" value="DUF7033"/>
    <property type="match status" value="1"/>
</dbReference>
<dbReference type="InterPro" id="IPR054297">
    <property type="entry name" value="DUF7033"/>
</dbReference>
<organism evidence="2 3">
    <name type="scientific">Ignatzschineria larvae DSM 13226</name>
    <dbReference type="NCBI Taxonomy" id="1111732"/>
    <lineage>
        <taxon>Bacteria</taxon>
        <taxon>Pseudomonadati</taxon>
        <taxon>Pseudomonadota</taxon>
        <taxon>Gammaproteobacteria</taxon>
        <taxon>Cardiobacteriales</taxon>
        <taxon>Ignatzschineriaceae</taxon>
        <taxon>Ignatzschineria</taxon>
    </lineage>
</organism>
<reference evidence="2 3" key="1">
    <citation type="submission" date="2024-03" db="EMBL/GenBank/DDBJ databases">
        <title>Complete Genome Sequence and Annotation of Ignatzschineria larvae DSM 13226.</title>
        <authorList>
            <person name="Cantrell E."/>
            <person name="Burcham Z.M."/>
        </authorList>
    </citation>
    <scope>NUCLEOTIDE SEQUENCE [LARGE SCALE GENOMIC DNA]</scope>
    <source>
        <strain evidence="2 3">DSM 13226</strain>
    </source>
</reference>
<dbReference type="InterPro" id="IPR011330">
    <property type="entry name" value="Glyco_hydro/deAcase_b/a-brl"/>
</dbReference>
<dbReference type="CDD" id="cd10931">
    <property type="entry name" value="CE4_u7"/>
    <property type="match status" value="1"/>
</dbReference>
<protein>
    <submittedName>
        <fullName evidence="2">Polysaccharide deacetylase family protein</fullName>
    </submittedName>
</protein>
<dbReference type="SUPFAM" id="SSF88713">
    <property type="entry name" value="Glycoside hydrolase/deacetylase"/>
    <property type="match status" value="1"/>
</dbReference>
<dbReference type="RefSeq" id="WP_026879215.1">
    <property type="nucleotide sequence ID" value="NZ_AZOD01000028.1"/>
</dbReference>
<dbReference type="EMBL" id="CP150637">
    <property type="protein sequence ID" value="WZW87916.1"/>
    <property type="molecule type" value="Genomic_DNA"/>
</dbReference>
<feature type="domain" description="DUF7033" evidence="1">
    <location>
        <begin position="100"/>
        <end position="188"/>
    </location>
</feature>
<sequence>MNHDIILWLQIILKERFGHSFAIHLTHSGYELRLVDSKEGKIIFPNINPLFLESHSNGPCTHWDAESEGWSSVLGSPLHAPNAQGLPKRVVEHSADGYVIHYDILGLTYWMLNRIEEIGRADLDNHQRFPATSSHAYQHGYLERPIVDEWLHILGQVIQKTWPTIELKKHQFSMKVSHDVDRPSRYSFRDFKGLVRAIGGDIINQHQITSLWKAPWIKLNTKRQLHSQDPYNTFDWIMTHSEKVNLKSAFYFICGGIHQNDADYDISHPVIRSLLREVHARGHEIGLHPSYDTYLNSLKLKEEFHYLKKICNEEGIQQKNWGGRMHYLRWEHPTTLQAWEDAGLNYDTTLSYADRPGFRCGTCFEYPAFNPLTQEILNIRIRPLIVMEASILSPQYLGLIGKNGAVSKILELKSKCQLVEGSFTILWHNSEFNKQNKAIYKKVIS</sequence>
<dbReference type="Proteomes" id="UP001449178">
    <property type="component" value="Chromosome"/>
</dbReference>
<proteinExistence type="predicted"/>
<dbReference type="Gene3D" id="3.20.20.370">
    <property type="entry name" value="Glycoside hydrolase/deacetylase"/>
    <property type="match status" value="1"/>
</dbReference>
<name>A0ABZ3BZE0_9GAMM</name>
<evidence type="ECO:0000313" key="2">
    <source>
        <dbReference type="EMBL" id="WZW87916.1"/>
    </source>
</evidence>
<evidence type="ECO:0000259" key="1">
    <source>
        <dbReference type="Pfam" id="PF23019"/>
    </source>
</evidence>
<gene>
    <name evidence="2" type="ORF">WMO13_00620</name>
</gene>